<feature type="transmembrane region" description="Helical" evidence="10">
    <location>
        <begin position="228"/>
        <end position="250"/>
    </location>
</feature>
<reference evidence="13 14" key="1">
    <citation type="submission" date="2019-02" db="EMBL/GenBank/DDBJ databases">
        <title>Deep-cultivation of Planctomycetes and their phenomic and genomic characterization uncovers novel biology.</title>
        <authorList>
            <person name="Wiegand S."/>
            <person name="Jogler M."/>
            <person name="Boedeker C."/>
            <person name="Pinto D."/>
            <person name="Vollmers J."/>
            <person name="Rivas-Marin E."/>
            <person name="Kohn T."/>
            <person name="Peeters S.H."/>
            <person name="Heuer A."/>
            <person name="Rast P."/>
            <person name="Oberbeckmann S."/>
            <person name="Bunk B."/>
            <person name="Jeske O."/>
            <person name="Meyerdierks A."/>
            <person name="Storesund J.E."/>
            <person name="Kallscheuer N."/>
            <person name="Luecker S."/>
            <person name="Lage O.M."/>
            <person name="Pohl T."/>
            <person name="Merkel B.J."/>
            <person name="Hornburger P."/>
            <person name="Mueller R.-W."/>
            <person name="Bruemmer F."/>
            <person name="Labrenz M."/>
            <person name="Spormann A.M."/>
            <person name="Op Den Camp H."/>
            <person name="Overmann J."/>
            <person name="Amann R."/>
            <person name="Jetten M.S.M."/>
            <person name="Mascher T."/>
            <person name="Medema M.H."/>
            <person name="Devos D.P."/>
            <person name="Kaster A.-K."/>
            <person name="Ovreas L."/>
            <person name="Rohde M."/>
            <person name="Galperin M.Y."/>
            <person name="Jogler C."/>
        </authorList>
    </citation>
    <scope>NUCLEOTIDE SEQUENCE [LARGE SCALE GENOMIC DNA]</scope>
    <source>
        <strain evidence="13 14">Poly59</strain>
    </source>
</reference>
<keyword evidence="4 10" id="KW-1133">Transmembrane helix</keyword>
<organism evidence="13 14">
    <name type="scientific">Rubripirellula reticaptiva</name>
    <dbReference type="NCBI Taxonomy" id="2528013"/>
    <lineage>
        <taxon>Bacteria</taxon>
        <taxon>Pseudomonadati</taxon>
        <taxon>Planctomycetota</taxon>
        <taxon>Planctomycetia</taxon>
        <taxon>Pirellulales</taxon>
        <taxon>Pirellulaceae</taxon>
        <taxon>Rubripirellula</taxon>
    </lineage>
</organism>
<dbReference type="SUPFAM" id="SSF81324">
    <property type="entry name" value="Voltage-gated potassium channels"/>
    <property type="match status" value="1"/>
</dbReference>
<dbReference type="InterPro" id="IPR001638">
    <property type="entry name" value="Solute-binding_3/MltF_N"/>
</dbReference>
<evidence type="ECO:0000256" key="3">
    <source>
        <dbReference type="ARBA" id="ARBA00022692"/>
    </source>
</evidence>
<keyword evidence="9" id="KW-0407">Ion channel</keyword>
<keyword evidence="5" id="KW-0406">Ion transport</keyword>
<protein>
    <submittedName>
        <fullName evidence="13">Glutamine-binding periplasmic protein</fullName>
    </submittedName>
</protein>
<evidence type="ECO:0000256" key="2">
    <source>
        <dbReference type="ARBA" id="ARBA00022448"/>
    </source>
</evidence>
<dbReference type="Gene3D" id="3.40.190.10">
    <property type="entry name" value="Periplasmic binding protein-like II"/>
    <property type="match status" value="3"/>
</dbReference>
<comment type="caution">
    <text evidence="13">The sequence shown here is derived from an EMBL/GenBank/DDBJ whole genome shotgun (WGS) entry which is preliminary data.</text>
</comment>
<name>A0A5C6EH92_9BACT</name>
<dbReference type="Pfam" id="PF00060">
    <property type="entry name" value="Lig_chan"/>
    <property type="match status" value="1"/>
</dbReference>
<evidence type="ECO:0000259" key="11">
    <source>
        <dbReference type="SMART" id="SM00062"/>
    </source>
</evidence>
<evidence type="ECO:0000256" key="7">
    <source>
        <dbReference type="ARBA" id="ARBA00023170"/>
    </source>
</evidence>
<evidence type="ECO:0000256" key="1">
    <source>
        <dbReference type="ARBA" id="ARBA00004141"/>
    </source>
</evidence>
<evidence type="ECO:0000259" key="12">
    <source>
        <dbReference type="SMART" id="SM00079"/>
    </source>
</evidence>
<sequence length="376" mass="41642">MILSKLRWLPIATLLIATLLIGAFGSCIEAGAQEATESIVVSEKVGEPVVLRVGTKQSPPFAIKNSDGSWAGISIELWEHLAHELKLEYEFQELTLGEMLQGLEEGQLDAAVAAISVTSERLEHVDFCHPHYSTGLGIAISTRDHSSPWNVLKRIVSSRLLKIVAAMVLTVAVCGFLFWVFERKSNTSMFGGKRRQGLSMGIWWSIILLLGNKSIIPVSMMGRLLATLAMFASLIVLSILTGVITSVLTVGQLDVGINRSTDLHHVRVATVDASTSADYLRQRRIFFRAYESPRAAIGAVDSGNADAVVYDAALLKYLASDEFANRIDVLPVLFNVQEYAIALPRDSELRKRFNEELLRFRESDSWDELVYRYLGE</sequence>
<dbReference type="InterPro" id="IPR001320">
    <property type="entry name" value="Iontro_rcpt_C"/>
</dbReference>
<feature type="transmembrane region" description="Helical" evidence="10">
    <location>
        <begin position="202"/>
        <end position="222"/>
    </location>
</feature>
<dbReference type="EMBL" id="SJPX01000005">
    <property type="protein sequence ID" value="TWU47805.1"/>
    <property type="molecule type" value="Genomic_DNA"/>
</dbReference>
<dbReference type="AlphaFoldDB" id="A0A5C6EH92"/>
<comment type="subcellular location">
    <subcellularLocation>
        <location evidence="1">Membrane</location>
        <topology evidence="1">Multi-pass membrane protein</topology>
    </subcellularLocation>
</comment>
<evidence type="ECO:0000256" key="10">
    <source>
        <dbReference type="SAM" id="Phobius"/>
    </source>
</evidence>
<feature type="domain" description="Ionotropic glutamate receptor C-terminal" evidence="12">
    <location>
        <begin position="50"/>
        <end position="376"/>
    </location>
</feature>
<dbReference type="PANTHER" id="PTHR18966">
    <property type="entry name" value="IONOTROPIC GLUTAMATE RECEPTOR"/>
    <property type="match status" value="1"/>
</dbReference>
<dbReference type="Gene3D" id="1.10.287.70">
    <property type="match status" value="1"/>
</dbReference>
<keyword evidence="14" id="KW-1185">Reference proteome</keyword>
<dbReference type="Pfam" id="PF00497">
    <property type="entry name" value="SBP_bac_3"/>
    <property type="match status" value="1"/>
</dbReference>
<dbReference type="SMART" id="SM00062">
    <property type="entry name" value="PBPb"/>
    <property type="match status" value="1"/>
</dbReference>
<dbReference type="Proteomes" id="UP000317977">
    <property type="component" value="Unassembled WGS sequence"/>
</dbReference>
<dbReference type="PROSITE" id="PS51257">
    <property type="entry name" value="PROKAR_LIPOPROTEIN"/>
    <property type="match status" value="1"/>
</dbReference>
<evidence type="ECO:0000256" key="4">
    <source>
        <dbReference type="ARBA" id="ARBA00022989"/>
    </source>
</evidence>
<accession>A0A5C6EH92</accession>
<feature type="transmembrane region" description="Helical" evidence="10">
    <location>
        <begin position="160"/>
        <end position="181"/>
    </location>
</feature>
<dbReference type="GO" id="GO:0015276">
    <property type="term" value="F:ligand-gated monoatomic ion channel activity"/>
    <property type="evidence" value="ECO:0007669"/>
    <property type="project" value="InterPro"/>
</dbReference>
<evidence type="ECO:0000256" key="5">
    <source>
        <dbReference type="ARBA" id="ARBA00023065"/>
    </source>
</evidence>
<evidence type="ECO:0000256" key="9">
    <source>
        <dbReference type="ARBA" id="ARBA00023303"/>
    </source>
</evidence>
<keyword evidence="8" id="KW-0325">Glycoprotein</keyword>
<feature type="domain" description="Solute-binding protein family 3/N-terminal" evidence="11">
    <location>
        <begin position="50"/>
        <end position="376"/>
    </location>
</feature>
<keyword evidence="3 10" id="KW-0812">Transmembrane</keyword>
<keyword evidence="7" id="KW-0675">Receptor</keyword>
<evidence type="ECO:0000256" key="6">
    <source>
        <dbReference type="ARBA" id="ARBA00023136"/>
    </source>
</evidence>
<evidence type="ECO:0000256" key="8">
    <source>
        <dbReference type="ARBA" id="ARBA00023180"/>
    </source>
</evidence>
<evidence type="ECO:0000313" key="13">
    <source>
        <dbReference type="EMBL" id="TWU47805.1"/>
    </source>
</evidence>
<proteinExistence type="predicted"/>
<dbReference type="InterPro" id="IPR015683">
    <property type="entry name" value="Ionotropic_Glu_rcpt"/>
</dbReference>
<keyword evidence="6 10" id="KW-0472">Membrane</keyword>
<dbReference type="GO" id="GO:0016020">
    <property type="term" value="C:membrane"/>
    <property type="evidence" value="ECO:0007669"/>
    <property type="project" value="UniProtKB-SubCell"/>
</dbReference>
<keyword evidence="2" id="KW-0813">Transport</keyword>
<dbReference type="SMART" id="SM00079">
    <property type="entry name" value="PBPe"/>
    <property type="match status" value="1"/>
</dbReference>
<gene>
    <name evidence="13" type="primary">glnH_2</name>
    <name evidence="13" type="ORF">Poly59_46470</name>
</gene>
<dbReference type="SUPFAM" id="SSF53850">
    <property type="entry name" value="Periplasmic binding protein-like II"/>
    <property type="match status" value="1"/>
</dbReference>
<evidence type="ECO:0000313" key="14">
    <source>
        <dbReference type="Proteomes" id="UP000317977"/>
    </source>
</evidence>